<keyword evidence="1" id="KW-0812">Transmembrane</keyword>
<dbReference type="AlphaFoldDB" id="A0A9W6NMW0"/>
<accession>A0A9W6NMW0</accession>
<keyword evidence="1" id="KW-1133">Transmembrane helix</keyword>
<sequence length="232" mass="24567">MNRIVSIARMQTLGRLDALVWPVGVLLIAFTINILIFASLPHGILETDPISGALASIYITCLAFGAVAVNQHFPLALGLSVTRREFTLGLGLFAAVQVVAYAIFLVVMQAIEDATDGWGLHLRFFGLGVIDEHAVPVQFAIYAVPMLAMTLLGTAAGALYMRWRATGLLTAAALVLLVLGGAAALIGHYDGWPAVGRWFVHSSLVALTAGWPLLLVALLGAGSWAALRRATP</sequence>
<protein>
    <submittedName>
        <fullName evidence="2">Uncharacterized protein</fullName>
    </submittedName>
</protein>
<feature type="transmembrane region" description="Helical" evidence="1">
    <location>
        <begin position="20"/>
        <end position="44"/>
    </location>
</feature>
<dbReference type="RefSeq" id="WP_261960470.1">
    <property type="nucleotide sequence ID" value="NZ_BAAAXA010000001.1"/>
</dbReference>
<evidence type="ECO:0000313" key="2">
    <source>
        <dbReference type="EMBL" id="GLL03295.1"/>
    </source>
</evidence>
<feature type="transmembrane region" description="Helical" evidence="1">
    <location>
        <begin position="139"/>
        <end position="161"/>
    </location>
</feature>
<proteinExistence type="predicted"/>
<dbReference type="Proteomes" id="UP001143480">
    <property type="component" value="Unassembled WGS sequence"/>
</dbReference>
<evidence type="ECO:0000256" key="1">
    <source>
        <dbReference type="SAM" id="Phobius"/>
    </source>
</evidence>
<reference evidence="2" key="1">
    <citation type="journal article" date="2014" name="Int. J. Syst. Evol. Microbiol.">
        <title>Complete genome sequence of Corynebacterium casei LMG S-19264T (=DSM 44701T), isolated from a smear-ripened cheese.</title>
        <authorList>
            <consortium name="US DOE Joint Genome Institute (JGI-PGF)"/>
            <person name="Walter F."/>
            <person name="Albersmeier A."/>
            <person name="Kalinowski J."/>
            <person name="Ruckert C."/>
        </authorList>
    </citation>
    <scope>NUCLEOTIDE SEQUENCE</scope>
    <source>
        <strain evidence="2">VKM Ac-1321</strain>
    </source>
</reference>
<name>A0A9W6NMW0_9ACTN</name>
<feature type="transmembrane region" description="Helical" evidence="1">
    <location>
        <begin position="168"/>
        <end position="189"/>
    </location>
</feature>
<evidence type="ECO:0000313" key="3">
    <source>
        <dbReference type="Proteomes" id="UP001143480"/>
    </source>
</evidence>
<keyword evidence="1" id="KW-0472">Membrane</keyword>
<gene>
    <name evidence="2" type="ORF">GCM10017581_050390</name>
</gene>
<keyword evidence="3" id="KW-1185">Reference proteome</keyword>
<comment type="caution">
    <text evidence="2">The sequence shown here is derived from an EMBL/GenBank/DDBJ whole genome shotgun (WGS) entry which is preliminary data.</text>
</comment>
<dbReference type="EMBL" id="BSFP01000032">
    <property type="protein sequence ID" value="GLL03295.1"/>
    <property type="molecule type" value="Genomic_DNA"/>
</dbReference>
<feature type="transmembrane region" description="Helical" evidence="1">
    <location>
        <begin position="90"/>
        <end position="111"/>
    </location>
</feature>
<feature type="transmembrane region" description="Helical" evidence="1">
    <location>
        <begin position="209"/>
        <end position="227"/>
    </location>
</feature>
<organism evidence="2 3">
    <name type="scientific">Dactylosporangium matsuzakiense</name>
    <dbReference type="NCBI Taxonomy" id="53360"/>
    <lineage>
        <taxon>Bacteria</taxon>
        <taxon>Bacillati</taxon>
        <taxon>Actinomycetota</taxon>
        <taxon>Actinomycetes</taxon>
        <taxon>Micromonosporales</taxon>
        <taxon>Micromonosporaceae</taxon>
        <taxon>Dactylosporangium</taxon>
    </lineage>
</organism>
<reference evidence="2" key="2">
    <citation type="submission" date="2023-01" db="EMBL/GenBank/DDBJ databases">
        <authorList>
            <person name="Sun Q."/>
            <person name="Evtushenko L."/>
        </authorList>
    </citation>
    <scope>NUCLEOTIDE SEQUENCE</scope>
    <source>
        <strain evidence="2">VKM Ac-1321</strain>
    </source>
</reference>
<feature type="transmembrane region" description="Helical" evidence="1">
    <location>
        <begin position="50"/>
        <end position="69"/>
    </location>
</feature>